<sequence>MEGVINTDNSSQIVIGEDVNPIIPKINISIEVQLNDIETPLSLDKEYFTEIEVYYSENKPKQNKGIVAHYTLRQVEKRLNNLTKNLKKDNDPALLKGIYNGGTRGVFCEFPAPFLFFDIDVKKNENQHLYDAFTNSKVFEVLKEISVLCWRSKSGYGMAGIFYVRHLANVTKDNTGLHLKAGNVITIAVSKYIKDETGISVKFDSAQSKFRQIRYLTNQEDPSVINENPKQIDIEIEEEEMVSSTGVPHFKHQYYQSVTGSLEDQFNNENNITDTLLNAGFKDLGNNRYKHPSTTSSSTGLVDLDQNIFFNHSTSFSNKSVFNPYSLTKYTEYHNDSNEFNAALKEKGTDIKKPNKDEFDVAKTIIKNATSVTPQVIFEACYPLKYADIQLKHKFINSTCSEISHIKYFQQYLGVKNLSIEYDKSLEINEYVSEQLQAVLDYADQNKRVCLRAETGTGKTTAFLREFPVLRPFMRLLILVPLTVIVNQSKQKNKSLVGLTGESAPRDHTEAKMKSVVMATYEQGAKHLINGNLFEYIVIDEVHNLITTNNYKREVNSNLTQALNNCNSKIIGLTGTPNNLFKALGYKLINVFITDQQKVDVIQRVDNRRGFKIIKQHLNEVKGKSIFRLNNIGVLIDIKKDLVKSEKYKENEILILHSVDKIKKSSDYKYLIEKEAFKDDIKIVLTTSLIDEGLSIDQEGFFDVVFIEDSYNQNPEAVKQFFARFRNINPERKNYHYFKKKKEQNAYYRNLESDYSGTYEVLDRSDYIFNEENFSSYNDIANDQKFYYDNGDVNTYYLSYQTSNRYFEAFNHWEFNTYLEKNFNLNIEVDESYLLDTIDTTLMKSSVKERKTKMYEVWKNHLEAVEHTVYNITSNKKLKSSIEYNGEPRVYIVADFVEENKKTFERLLLKYFRLIELGEDPNEILLDHNKSQIRNGQLINKKLKLIETIAVIENPKTANDKVNRAKIIGFIDDIKRKKQFTKNDLYKSLKKQKFQDISSYKNYILLEIIKKYAGYTFNKKTKIYKIKSTKTLK</sequence>
<dbReference type="Proteomes" id="UP001597241">
    <property type="component" value="Unassembled WGS sequence"/>
</dbReference>
<dbReference type="SUPFAM" id="SSF52540">
    <property type="entry name" value="P-loop containing nucleoside triphosphate hydrolases"/>
    <property type="match status" value="1"/>
</dbReference>
<dbReference type="SMART" id="SM00487">
    <property type="entry name" value="DEXDc"/>
    <property type="match status" value="1"/>
</dbReference>
<dbReference type="GO" id="GO:0004386">
    <property type="term" value="F:helicase activity"/>
    <property type="evidence" value="ECO:0007669"/>
    <property type="project" value="UniProtKB-KW"/>
</dbReference>
<evidence type="ECO:0000313" key="3">
    <source>
        <dbReference type="Proteomes" id="UP001597241"/>
    </source>
</evidence>
<accession>A0ABW3WJK9</accession>
<proteinExistence type="predicted"/>
<keyword evidence="3" id="KW-1185">Reference proteome</keyword>
<dbReference type="RefSeq" id="WP_386806983.1">
    <property type="nucleotide sequence ID" value="NZ_JBHTMV010000001.1"/>
</dbReference>
<keyword evidence="2" id="KW-0067">ATP-binding</keyword>
<comment type="caution">
    <text evidence="2">The sequence shown here is derived from an EMBL/GenBank/DDBJ whole genome shotgun (WGS) entry which is preliminary data.</text>
</comment>
<keyword evidence="2" id="KW-0378">Hydrolase</keyword>
<reference evidence="3" key="1">
    <citation type="journal article" date="2019" name="Int. J. Syst. Evol. Microbiol.">
        <title>The Global Catalogue of Microorganisms (GCM) 10K type strain sequencing project: providing services to taxonomists for standard genome sequencing and annotation.</title>
        <authorList>
            <consortium name="The Broad Institute Genomics Platform"/>
            <consortium name="The Broad Institute Genome Sequencing Center for Infectious Disease"/>
            <person name="Wu L."/>
            <person name="Ma J."/>
        </authorList>
    </citation>
    <scope>NUCLEOTIDE SEQUENCE [LARGE SCALE GENOMIC DNA]</scope>
    <source>
        <strain evidence="3">CCUG 62221</strain>
    </source>
</reference>
<dbReference type="InterPro" id="IPR006935">
    <property type="entry name" value="Helicase/UvrB_N"/>
</dbReference>
<gene>
    <name evidence="2" type="ORF">ACFQ5N_01010</name>
</gene>
<dbReference type="Pfam" id="PF04851">
    <property type="entry name" value="ResIII"/>
    <property type="match status" value="1"/>
</dbReference>
<dbReference type="InterPro" id="IPR014001">
    <property type="entry name" value="Helicase_ATP-bd"/>
</dbReference>
<feature type="domain" description="Helicase ATP-binding" evidence="1">
    <location>
        <begin position="440"/>
        <end position="595"/>
    </location>
</feature>
<protein>
    <submittedName>
        <fullName evidence="2">DEAD/DEAH box helicase family protein</fullName>
    </submittedName>
</protein>
<dbReference type="Gene3D" id="3.40.50.300">
    <property type="entry name" value="P-loop containing nucleotide triphosphate hydrolases"/>
    <property type="match status" value="1"/>
</dbReference>
<dbReference type="PROSITE" id="PS51192">
    <property type="entry name" value="HELICASE_ATP_BIND_1"/>
    <property type="match status" value="1"/>
</dbReference>
<evidence type="ECO:0000259" key="1">
    <source>
        <dbReference type="PROSITE" id="PS51192"/>
    </source>
</evidence>
<keyword evidence="2" id="KW-0547">Nucleotide-binding</keyword>
<dbReference type="EMBL" id="JBHTMV010000001">
    <property type="protein sequence ID" value="MFD1292399.1"/>
    <property type="molecule type" value="Genomic_DNA"/>
</dbReference>
<keyword evidence="2" id="KW-0347">Helicase</keyword>
<evidence type="ECO:0000313" key="2">
    <source>
        <dbReference type="EMBL" id="MFD1292399.1"/>
    </source>
</evidence>
<dbReference type="InterPro" id="IPR027417">
    <property type="entry name" value="P-loop_NTPase"/>
</dbReference>
<name>A0ABW3WJK9_9FLAO</name>
<organism evidence="2 3">
    <name type="scientific">Lutibacter holmesii</name>
    <dbReference type="NCBI Taxonomy" id="1137985"/>
    <lineage>
        <taxon>Bacteria</taxon>
        <taxon>Pseudomonadati</taxon>
        <taxon>Bacteroidota</taxon>
        <taxon>Flavobacteriia</taxon>
        <taxon>Flavobacteriales</taxon>
        <taxon>Flavobacteriaceae</taxon>
        <taxon>Lutibacter</taxon>
    </lineage>
</organism>